<evidence type="ECO:0000256" key="2">
    <source>
        <dbReference type="RuleBase" id="RU003707"/>
    </source>
</evidence>
<dbReference type="PANTHER" id="PTHR42964">
    <property type="entry name" value="ENOYL-COA HYDRATASE"/>
    <property type="match status" value="1"/>
</dbReference>
<dbReference type="CDD" id="cd06558">
    <property type="entry name" value="crotonase-like"/>
    <property type="match status" value="1"/>
</dbReference>
<evidence type="ECO:0000256" key="1">
    <source>
        <dbReference type="ARBA" id="ARBA00005254"/>
    </source>
</evidence>
<dbReference type="SUPFAM" id="SSF52096">
    <property type="entry name" value="ClpP/crotonase"/>
    <property type="match status" value="1"/>
</dbReference>
<name>A0ABT3H181_9RHOB</name>
<organism evidence="3 4">
    <name type="scientific">Pararhodobacter zhoushanensis</name>
    <dbReference type="NCBI Taxonomy" id="2479545"/>
    <lineage>
        <taxon>Bacteria</taxon>
        <taxon>Pseudomonadati</taxon>
        <taxon>Pseudomonadota</taxon>
        <taxon>Alphaproteobacteria</taxon>
        <taxon>Rhodobacterales</taxon>
        <taxon>Paracoccaceae</taxon>
        <taxon>Pararhodobacter</taxon>
    </lineage>
</organism>
<dbReference type="PROSITE" id="PS00166">
    <property type="entry name" value="ENOYL_COA_HYDRATASE"/>
    <property type="match status" value="1"/>
</dbReference>
<dbReference type="Proteomes" id="UP001208938">
    <property type="component" value="Unassembled WGS sequence"/>
</dbReference>
<dbReference type="InterPro" id="IPR051683">
    <property type="entry name" value="Enoyl-CoA_Hydratase/Isomerase"/>
</dbReference>
<dbReference type="InterPro" id="IPR018376">
    <property type="entry name" value="Enoyl-CoA_hyd/isom_CS"/>
</dbReference>
<dbReference type="InterPro" id="IPR029045">
    <property type="entry name" value="ClpP/crotonase-like_dom_sf"/>
</dbReference>
<comment type="similarity">
    <text evidence="1 2">Belongs to the enoyl-CoA hydratase/isomerase family.</text>
</comment>
<accession>A0ABT3H181</accession>
<comment type="caution">
    <text evidence="3">The sequence shown here is derived from an EMBL/GenBank/DDBJ whole genome shotgun (WGS) entry which is preliminary data.</text>
</comment>
<dbReference type="InterPro" id="IPR001753">
    <property type="entry name" value="Enoyl-CoA_hydra/iso"/>
</dbReference>
<dbReference type="Pfam" id="PF00378">
    <property type="entry name" value="ECH_1"/>
    <property type="match status" value="1"/>
</dbReference>
<evidence type="ECO:0000313" key="3">
    <source>
        <dbReference type="EMBL" id="MCW1933578.1"/>
    </source>
</evidence>
<keyword evidence="4" id="KW-1185">Reference proteome</keyword>
<dbReference type="RefSeq" id="WP_264506471.1">
    <property type="nucleotide sequence ID" value="NZ_JAPDFL010000001.1"/>
</dbReference>
<reference evidence="3 4" key="1">
    <citation type="submission" date="2022-10" db="EMBL/GenBank/DDBJ databases">
        <title>Pararhodobacter sp. nov., isolated from marine algae.</title>
        <authorList>
            <person name="Choi B.J."/>
            <person name="Kim J.M."/>
            <person name="Lee J.K."/>
            <person name="Choi D.G."/>
            <person name="Jeon C.O."/>
        </authorList>
    </citation>
    <scope>NUCLEOTIDE SEQUENCE [LARGE SCALE GENOMIC DNA]</scope>
    <source>
        <strain evidence="3 4">ZQ420</strain>
    </source>
</reference>
<evidence type="ECO:0000313" key="4">
    <source>
        <dbReference type="Proteomes" id="UP001208938"/>
    </source>
</evidence>
<gene>
    <name evidence="3" type="ORF">OKW52_15270</name>
</gene>
<dbReference type="EMBL" id="JAPDFL010000001">
    <property type="protein sequence ID" value="MCW1933578.1"/>
    <property type="molecule type" value="Genomic_DNA"/>
</dbReference>
<dbReference type="PANTHER" id="PTHR42964:SF1">
    <property type="entry name" value="POLYKETIDE BIOSYNTHESIS ENOYL-COA HYDRATASE PKSH-RELATED"/>
    <property type="match status" value="1"/>
</dbReference>
<sequence>MAPFEHIRLTRDGAIARLILNRPARLNALIRPMQAELATALDLLEAEPPQVLILTGEGRGFCAGQDLTERYPQIAAGEAVHLGASLTQTYNPLIRRLNALPCVIIAAVNGVAAGAGIGLALTADIILAARQARFLMAFGKVGLGPDAGVSWALPERIGSRRALALALTGGRIDAQTALDWGLVWALHDADDLAAATQELALALVAGSAQAQRAAKQLLREKAPSLDAALARESACQDALGHTDFYRAAVLAFAAPKPAR</sequence>
<protein>
    <submittedName>
        <fullName evidence="3">Enoyl-CoA hydratase-related protein</fullName>
    </submittedName>
</protein>
<dbReference type="Gene3D" id="3.90.226.10">
    <property type="entry name" value="2-enoyl-CoA Hydratase, Chain A, domain 1"/>
    <property type="match status" value="1"/>
</dbReference>
<proteinExistence type="inferred from homology"/>